<dbReference type="Proteomes" id="UP000184221">
    <property type="component" value="Unassembled WGS sequence"/>
</dbReference>
<evidence type="ECO:0000256" key="3">
    <source>
        <dbReference type="ARBA" id="ARBA00012687"/>
    </source>
</evidence>
<dbReference type="PANTHER" id="PTHR30372">
    <property type="entry name" value="LIPID-A-DISACCHARIDE SYNTHASE"/>
    <property type="match status" value="1"/>
</dbReference>
<accession>A0A1M5VHA3</accession>
<dbReference type="EMBL" id="FQXC01000004">
    <property type="protein sequence ID" value="SHH74639.1"/>
    <property type="molecule type" value="Genomic_DNA"/>
</dbReference>
<evidence type="ECO:0000256" key="5">
    <source>
        <dbReference type="ARBA" id="ARBA00022516"/>
    </source>
</evidence>
<comment type="similarity">
    <text evidence="2 11">Belongs to the LpxB family.</text>
</comment>
<dbReference type="PANTHER" id="PTHR30372:SF4">
    <property type="entry name" value="LIPID-A-DISACCHARIDE SYNTHASE, MITOCHONDRIAL-RELATED"/>
    <property type="match status" value="1"/>
</dbReference>
<dbReference type="SUPFAM" id="SSF53756">
    <property type="entry name" value="UDP-Glycosyltransferase/glycogen phosphorylase"/>
    <property type="match status" value="1"/>
</dbReference>
<gene>
    <name evidence="11" type="primary">lpxB</name>
    <name evidence="12" type="ORF">SAMN05443551_2874</name>
</gene>
<proteinExistence type="inferred from homology"/>
<evidence type="ECO:0000256" key="2">
    <source>
        <dbReference type="ARBA" id="ARBA00007868"/>
    </source>
</evidence>
<dbReference type="Pfam" id="PF02684">
    <property type="entry name" value="LpxB"/>
    <property type="match status" value="1"/>
</dbReference>
<evidence type="ECO:0000256" key="11">
    <source>
        <dbReference type="HAMAP-Rule" id="MF_00392"/>
    </source>
</evidence>
<comment type="catalytic activity">
    <reaction evidence="10 11">
        <text>a lipid X + a UDP-2-N,3-O-bis[(3R)-3-hydroxyacyl]-alpha-D-glucosamine = a lipid A disaccharide + UDP + H(+)</text>
        <dbReference type="Rhea" id="RHEA:67828"/>
        <dbReference type="ChEBI" id="CHEBI:15378"/>
        <dbReference type="ChEBI" id="CHEBI:58223"/>
        <dbReference type="ChEBI" id="CHEBI:137748"/>
        <dbReference type="ChEBI" id="CHEBI:176338"/>
        <dbReference type="ChEBI" id="CHEBI:176343"/>
        <dbReference type="EC" id="2.4.1.182"/>
    </reaction>
</comment>
<dbReference type="GO" id="GO:0005543">
    <property type="term" value="F:phospholipid binding"/>
    <property type="evidence" value="ECO:0007669"/>
    <property type="project" value="TreeGrafter"/>
</dbReference>
<comment type="function">
    <text evidence="1 11">Condensation of UDP-2,3-diacylglucosamine and 2,3-diacylglucosamine-1-phosphate to form lipid A disaccharide, a precursor of lipid A, a phosphorylated glycolipid that anchors the lipopolysaccharide to the outer membrane of the cell.</text>
</comment>
<evidence type="ECO:0000256" key="1">
    <source>
        <dbReference type="ARBA" id="ARBA00002056"/>
    </source>
</evidence>
<evidence type="ECO:0000313" key="13">
    <source>
        <dbReference type="Proteomes" id="UP000184221"/>
    </source>
</evidence>
<name>A0A1M5VHA3_9RHOB</name>
<dbReference type="UniPathway" id="UPA00973"/>
<dbReference type="GO" id="GO:0008915">
    <property type="term" value="F:lipid-A-disaccharide synthase activity"/>
    <property type="evidence" value="ECO:0007669"/>
    <property type="project" value="UniProtKB-UniRule"/>
</dbReference>
<reference evidence="12 13" key="1">
    <citation type="submission" date="2016-11" db="EMBL/GenBank/DDBJ databases">
        <authorList>
            <person name="Jaros S."/>
            <person name="Januszkiewicz K."/>
            <person name="Wedrychowicz H."/>
        </authorList>
    </citation>
    <scope>NUCLEOTIDE SEQUENCE [LARGE SCALE GENOMIC DNA]</scope>
    <source>
        <strain evidence="12 13">DSM 29431</strain>
    </source>
</reference>
<sequence>MMRVFVVAGEASGDKLGAALMEGLRKHAGEVQFDGVGGERMQAAGLKSLFPMDEISIMGITEILSQYRKLKARIRETADAVLAAKPDVLVTIDLPEFGLRVAKLVKEQSNIRTVHYVAPTVWAWRPGRAKKMARFIDHVLALLPFEPPYMEAEGMRCDFVGHPVVTDPVATGEEIAQFRSAFDVGDAPVALVLPGSRRSEVSRLLPIFREAIERLHAQRPGLRFVLPVAPNAAHLVTGNVQEWPVPVTILNPTDFDPDRAAILKRSVFAAADIALAASGTVSLELAAANTPMVIAYDMNWLSRQIIGRMLRVDTVTLVNLVSDTRVVPEFIGANCRPAPIADALMHVLDAPDEQTRAMSLTMERLGRGGVAPGERAAIAVLDGLNETRGQKA</sequence>
<evidence type="ECO:0000256" key="8">
    <source>
        <dbReference type="ARBA" id="ARBA00022679"/>
    </source>
</evidence>
<evidence type="ECO:0000256" key="10">
    <source>
        <dbReference type="ARBA" id="ARBA00048975"/>
    </source>
</evidence>
<keyword evidence="8 11" id="KW-0808">Transferase</keyword>
<keyword evidence="13" id="KW-1185">Reference proteome</keyword>
<keyword evidence="9 11" id="KW-0443">Lipid metabolism</keyword>
<dbReference type="GO" id="GO:0009245">
    <property type="term" value="P:lipid A biosynthetic process"/>
    <property type="evidence" value="ECO:0007669"/>
    <property type="project" value="UniProtKB-UniRule"/>
</dbReference>
<dbReference type="EC" id="2.4.1.182" evidence="3 11"/>
<evidence type="ECO:0000313" key="12">
    <source>
        <dbReference type="EMBL" id="SHH74639.1"/>
    </source>
</evidence>
<keyword evidence="7 11" id="KW-0328">Glycosyltransferase</keyword>
<dbReference type="AlphaFoldDB" id="A0A1M5VHA3"/>
<evidence type="ECO:0000256" key="4">
    <source>
        <dbReference type="ARBA" id="ARBA00020902"/>
    </source>
</evidence>
<dbReference type="GO" id="GO:0016020">
    <property type="term" value="C:membrane"/>
    <property type="evidence" value="ECO:0007669"/>
    <property type="project" value="GOC"/>
</dbReference>
<evidence type="ECO:0000256" key="6">
    <source>
        <dbReference type="ARBA" id="ARBA00022556"/>
    </source>
</evidence>
<evidence type="ECO:0000256" key="9">
    <source>
        <dbReference type="ARBA" id="ARBA00023098"/>
    </source>
</evidence>
<dbReference type="InterPro" id="IPR003835">
    <property type="entry name" value="Glyco_trans_19"/>
</dbReference>
<dbReference type="STRING" id="996342.SAMN05443551_2874"/>
<organism evidence="12 13">
    <name type="scientific">Marivita hallyeonensis</name>
    <dbReference type="NCBI Taxonomy" id="996342"/>
    <lineage>
        <taxon>Bacteria</taxon>
        <taxon>Pseudomonadati</taxon>
        <taxon>Pseudomonadota</taxon>
        <taxon>Alphaproteobacteria</taxon>
        <taxon>Rhodobacterales</taxon>
        <taxon>Roseobacteraceae</taxon>
        <taxon>Marivita</taxon>
    </lineage>
</organism>
<evidence type="ECO:0000256" key="7">
    <source>
        <dbReference type="ARBA" id="ARBA00022676"/>
    </source>
</evidence>
<keyword evidence="6 11" id="KW-0441">Lipid A biosynthesis</keyword>
<dbReference type="HAMAP" id="MF_00392">
    <property type="entry name" value="LpxB"/>
    <property type="match status" value="1"/>
</dbReference>
<keyword evidence="5 11" id="KW-0444">Lipid biosynthesis</keyword>
<dbReference type="NCBIfam" id="TIGR00215">
    <property type="entry name" value="lpxB"/>
    <property type="match status" value="1"/>
</dbReference>
<comment type="pathway">
    <text evidence="11">Bacterial outer membrane biogenesis; LPS lipid A biosynthesis.</text>
</comment>
<protein>
    <recommendedName>
        <fullName evidence="4 11">Lipid-A-disaccharide synthase</fullName>
        <ecNumber evidence="3 11">2.4.1.182</ecNumber>
    </recommendedName>
</protein>